<dbReference type="EMBL" id="JACHDY010000007">
    <property type="protein sequence ID" value="MBB5319325.1"/>
    <property type="molecule type" value="Genomic_DNA"/>
</dbReference>
<sequence>MGRTVFWKQKNIPLQPRFLLGRETVRSHDSFGRNRNVSPASASLYSRTRVRRNRHVLTTIGAL</sequence>
<dbReference type="AlphaFoldDB" id="A0A7W8IL99"/>
<evidence type="ECO:0000313" key="1">
    <source>
        <dbReference type="EMBL" id="MBB5319325.1"/>
    </source>
</evidence>
<comment type="caution">
    <text evidence="1">The sequence shown here is derived from an EMBL/GenBank/DDBJ whole genome shotgun (WGS) entry which is preliminary data.</text>
</comment>
<name>A0A7W8IL99_9BACT</name>
<protein>
    <submittedName>
        <fullName evidence="1">Uncharacterized protein</fullName>
    </submittedName>
</protein>
<evidence type="ECO:0000313" key="2">
    <source>
        <dbReference type="Proteomes" id="UP000568106"/>
    </source>
</evidence>
<reference evidence="1" key="1">
    <citation type="submission" date="2020-08" db="EMBL/GenBank/DDBJ databases">
        <title>Genomic Encyclopedia of Type Strains, Phase IV (KMG-V): Genome sequencing to study the core and pangenomes of soil and plant-associated prokaryotes.</title>
        <authorList>
            <person name="Whitman W."/>
        </authorList>
    </citation>
    <scope>NUCLEOTIDE SEQUENCE [LARGE SCALE GENOMIC DNA]</scope>
    <source>
        <strain evidence="1">M8UP27</strain>
    </source>
</reference>
<accession>A0A7W8IL99</accession>
<keyword evidence="2" id="KW-1185">Reference proteome</keyword>
<gene>
    <name evidence="1" type="ORF">HDF09_004031</name>
</gene>
<proteinExistence type="predicted"/>
<organism evidence="1 2">
    <name type="scientific">Tunturiibacter empetritectus</name>
    <dbReference type="NCBI Taxonomy" id="3069691"/>
    <lineage>
        <taxon>Bacteria</taxon>
        <taxon>Pseudomonadati</taxon>
        <taxon>Acidobacteriota</taxon>
        <taxon>Terriglobia</taxon>
        <taxon>Terriglobales</taxon>
        <taxon>Acidobacteriaceae</taxon>
        <taxon>Tunturiibacter</taxon>
    </lineage>
</organism>
<dbReference type="Proteomes" id="UP000568106">
    <property type="component" value="Unassembled WGS sequence"/>
</dbReference>